<dbReference type="Proteomes" id="UP001138757">
    <property type="component" value="Unassembled WGS sequence"/>
</dbReference>
<dbReference type="InterPro" id="IPR003779">
    <property type="entry name" value="CMD-like"/>
</dbReference>
<comment type="caution">
    <text evidence="2">The sequence shown here is derived from an EMBL/GenBank/DDBJ whole genome shotgun (WGS) entry which is preliminary data.</text>
</comment>
<dbReference type="EMBL" id="JAHGAW010000003">
    <property type="protein sequence ID" value="MBT2186336.1"/>
    <property type="molecule type" value="Genomic_DNA"/>
</dbReference>
<dbReference type="Pfam" id="PF02627">
    <property type="entry name" value="CMD"/>
    <property type="match status" value="1"/>
</dbReference>
<dbReference type="RefSeq" id="WP_214622088.1">
    <property type="nucleotide sequence ID" value="NZ_JAHGAW010000003.1"/>
</dbReference>
<keyword evidence="3" id="KW-1185">Reference proteome</keyword>
<dbReference type="AlphaFoldDB" id="A0A9X1DAF9"/>
<evidence type="ECO:0000313" key="2">
    <source>
        <dbReference type="EMBL" id="MBT2186336.1"/>
    </source>
</evidence>
<dbReference type="InterPro" id="IPR029032">
    <property type="entry name" value="AhpD-like"/>
</dbReference>
<feature type="domain" description="Carboxymuconolactone decarboxylase-like" evidence="1">
    <location>
        <begin position="46"/>
        <end position="106"/>
    </location>
</feature>
<protein>
    <submittedName>
        <fullName evidence="2">Carboxymuconolactone decarboxylase family protein</fullName>
    </submittedName>
</protein>
<reference evidence="2" key="1">
    <citation type="submission" date="2021-05" db="EMBL/GenBank/DDBJ databases">
        <title>Genome of Sphingobium sp. strain.</title>
        <authorList>
            <person name="Fan R."/>
        </authorList>
    </citation>
    <scope>NUCLEOTIDE SEQUENCE</scope>
    <source>
        <strain evidence="2">H33</strain>
    </source>
</reference>
<proteinExistence type="predicted"/>
<organism evidence="2 3">
    <name type="scientific">Sphingobium nicotianae</name>
    <dbReference type="NCBI Taxonomy" id="2782607"/>
    <lineage>
        <taxon>Bacteria</taxon>
        <taxon>Pseudomonadati</taxon>
        <taxon>Pseudomonadota</taxon>
        <taxon>Alphaproteobacteria</taxon>
        <taxon>Sphingomonadales</taxon>
        <taxon>Sphingomonadaceae</taxon>
        <taxon>Sphingobium</taxon>
    </lineage>
</organism>
<gene>
    <name evidence="2" type="ORF">KK488_05185</name>
</gene>
<sequence>MRTKTPRLPPLRDDELDAEQEEVVERFRKTGSDYAIARTFLRHRRALQAYNAFASHTFSADNTLSKRQSEIVTMRTVWRCRAGYQWTRHISMALNAGLDRREIEALKRPVEQGAWTEGDATLIRCVDALTADFYLSDDLWAQLKANFDEKQCIDAILLCGRYTMAAMLVNTAGTQIDPGLELDPDLDMS</sequence>
<dbReference type="GO" id="GO:0051920">
    <property type="term" value="F:peroxiredoxin activity"/>
    <property type="evidence" value="ECO:0007669"/>
    <property type="project" value="InterPro"/>
</dbReference>
<dbReference type="PANTHER" id="PTHR34846">
    <property type="entry name" value="4-CARBOXYMUCONOLACTONE DECARBOXYLASE FAMILY PROTEIN (AFU_ORTHOLOGUE AFUA_6G11590)"/>
    <property type="match status" value="1"/>
</dbReference>
<dbReference type="SUPFAM" id="SSF69118">
    <property type="entry name" value="AhpD-like"/>
    <property type="match status" value="1"/>
</dbReference>
<evidence type="ECO:0000313" key="3">
    <source>
        <dbReference type="Proteomes" id="UP001138757"/>
    </source>
</evidence>
<dbReference type="Gene3D" id="1.20.1290.10">
    <property type="entry name" value="AhpD-like"/>
    <property type="match status" value="1"/>
</dbReference>
<accession>A0A9X1DAF9</accession>
<name>A0A9X1DAF9_9SPHN</name>
<dbReference type="PANTHER" id="PTHR34846:SF5">
    <property type="entry name" value="CARBOXYMUCONOLACTONE DECARBOXYLASE-LIKE DOMAIN-CONTAINING PROTEIN"/>
    <property type="match status" value="1"/>
</dbReference>
<evidence type="ECO:0000259" key="1">
    <source>
        <dbReference type="Pfam" id="PF02627"/>
    </source>
</evidence>